<evidence type="ECO:0000256" key="4">
    <source>
        <dbReference type="ARBA" id="ARBA00016436"/>
    </source>
</evidence>
<proteinExistence type="inferred from homology"/>
<keyword evidence="10 13" id="KW-0067">ATP-binding</keyword>
<evidence type="ECO:0000256" key="5">
    <source>
        <dbReference type="ARBA" id="ARBA00022516"/>
    </source>
</evidence>
<dbReference type="EMBL" id="BAAADD010000001">
    <property type="protein sequence ID" value="GAA0559853.1"/>
    <property type="molecule type" value="Genomic_DNA"/>
</dbReference>
<evidence type="ECO:0000256" key="9">
    <source>
        <dbReference type="ARBA" id="ARBA00022777"/>
    </source>
</evidence>
<gene>
    <name evidence="13 14" type="primary">lpxK</name>
    <name evidence="14" type="ORF">GCM10008942_05420</name>
</gene>
<evidence type="ECO:0000256" key="11">
    <source>
        <dbReference type="ARBA" id="ARBA00023098"/>
    </source>
</evidence>
<dbReference type="HAMAP" id="MF_00409">
    <property type="entry name" value="LpxK"/>
    <property type="match status" value="1"/>
</dbReference>
<dbReference type="InterPro" id="IPR027417">
    <property type="entry name" value="P-loop_NTPase"/>
</dbReference>
<comment type="function">
    <text evidence="1 13">Transfers the gamma-phosphate of ATP to the 4'-position of a tetraacyldisaccharide 1-phosphate intermediate (termed DS-1-P) to form tetraacyldisaccharide 1,4'-bis-phosphate (lipid IVA).</text>
</comment>
<keyword evidence="15" id="KW-1185">Reference proteome</keyword>
<dbReference type="Pfam" id="PF02606">
    <property type="entry name" value="LpxK"/>
    <property type="match status" value="1"/>
</dbReference>
<dbReference type="PANTHER" id="PTHR42724">
    <property type="entry name" value="TETRAACYLDISACCHARIDE 4'-KINASE"/>
    <property type="match status" value="1"/>
</dbReference>
<dbReference type="EC" id="2.7.1.130" evidence="3 13"/>
<comment type="catalytic activity">
    <reaction evidence="13">
        <text>a lipid A disaccharide + ATP = a lipid IVA + ADP + H(+)</text>
        <dbReference type="Rhea" id="RHEA:67840"/>
        <dbReference type="ChEBI" id="CHEBI:15378"/>
        <dbReference type="ChEBI" id="CHEBI:30616"/>
        <dbReference type="ChEBI" id="CHEBI:176343"/>
        <dbReference type="ChEBI" id="CHEBI:176425"/>
        <dbReference type="ChEBI" id="CHEBI:456216"/>
        <dbReference type="EC" id="2.7.1.130"/>
    </reaction>
</comment>
<evidence type="ECO:0000256" key="8">
    <source>
        <dbReference type="ARBA" id="ARBA00022741"/>
    </source>
</evidence>
<evidence type="ECO:0000313" key="14">
    <source>
        <dbReference type="EMBL" id="GAA0559853.1"/>
    </source>
</evidence>
<dbReference type="InterPro" id="IPR003758">
    <property type="entry name" value="LpxK"/>
</dbReference>
<evidence type="ECO:0000256" key="6">
    <source>
        <dbReference type="ARBA" id="ARBA00022556"/>
    </source>
</evidence>
<feature type="binding site" evidence="13">
    <location>
        <begin position="55"/>
        <end position="62"/>
    </location>
    <ligand>
        <name>ATP</name>
        <dbReference type="ChEBI" id="CHEBI:30616"/>
    </ligand>
</feature>
<evidence type="ECO:0000256" key="3">
    <source>
        <dbReference type="ARBA" id="ARBA00012071"/>
    </source>
</evidence>
<keyword evidence="9 13" id="KW-0418">Kinase</keyword>
<protein>
    <recommendedName>
        <fullName evidence="4 13">Tetraacyldisaccharide 4'-kinase</fullName>
        <ecNumber evidence="3 13">2.7.1.130</ecNumber>
    </recommendedName>
    <alternativeName>
        <fullName evidence="12 13">Lipid A 4'-kinase</fullName>
    </alternativeName>
</protein>
<evidence type="ECO:0000313" key="15">
    <source>
        <dbReference type="Proteomes" id="UP001499951"/>
    </source>
</evidence>
<evidence type="ECO:0000256" key="10">
    <source>
        <dbReference type="ARBA" id="ARBA00022840"/>
    </source>
</evidence>
<evidence type="ECO:0000256" key="2">
    <source>
        <dbReference type="ARBA" id="ARBA00004870"/>
    </source>
</evidence>
<dbReference type="NCBIfam" id="TIGR00682">
    <property type="entry name" value="lpxK"/>
    <property type="match status" value="1"/>
</dbReference>
<evidence type="ECO:0000256" key="13">
    <source>
        <dbReference type="HAMAP-Rule" id="MF_00409"/>
    </source>
</evidence>
<keyword evidence="8 13" id="KW-0547">Nucleotide-binding</keyword>
<evidence type="ECO:0000256" key="7">
    <source>
        <dbReference type="ARBA" id="ARBA00022679"/>
    </source>
</evidence>
<keyword evidence="5 13" id="KW-0444">Lipid biosynthesis</keyword>
<organism evidence="14 15">
    <name type="scientific">Rhizomicrobium electricum</name>
    <dbReference type="NCBI Taxonomy" id="480070"/>
    <lineage>
        <taxon>Bacteria</taxon>
        <taxon>Pseudomonadati</taxon>
        <taxon>Pseudomonadota</taxon>
        <taxon>Alphaproteobacteria</taxon>
        <taxon>Micropepsales</taxon>
        <taxon>Micropepsaceae</taxon>
        <taxon>Rhizomicrobium</taxon>
    </lineage>
</organism>
<keyword evidence="11 13" id="KW-0443">Lipid metabolism</keyword>
<keyword evidence="7 13" id="KW-0808">Transferase</keyword>
<accession>A0ABP3P400</accession>
<evidence type="ECO:0000256" key="12">
    <source>
        <dbReference type="ARBA" id="ARBA00029757"/>
    </source>
</evidence>
<comment type="similarity">
    <text evidence="13">Belongs to the LpxK family.</text>
</comment>
<evidence type="ECO:0000256" key="1">
    <source>
        <dbReference type="ARBA" id="ARBA00002274"/>
    </source>
</evidence>
<comment type="pathway">
    <text evidence="2 13">Glycolipid biosynthesis; lipid IV(A) biosynthesis; lipid IV(A) from (3R)-3-hydroxytetradecanoyl-[acyl-carrier-protein] and UDP-N-acetyl-alpha-D-glucosamine: step 6/6.</text>
</comment>
<comment type="caution">
    <text evidence="14">The sequence shown here is derived from an EMBL/GenBank/DDBJ whole genome shotgun (WGS) entry which is preliminary data.</text>
</comment>
<dbReference type="RefSeq" id="WP_166931447.1">
    <property type="nucleotide sequence ID" value="NZ_BAAADD010000001.1"/>
</dbReference>
<dbReference type="PANTHER" id="PTHR42724:SF1">
    <property type="entry name" value="TETRAACYLDISACCHARIDE 4'-KINASE, MITOCHONDRIAL-RELATED"/>
    <property type="match status" value="1"/>
</dbReference>
<reference evidence="15" key="1">
    <citation type="journal article" date="2019" name="Int. J. Syst. Evol. Microbiol.">
        <title>The Global Catalogue of Microorganisms (GCM) 10K type strain sequencing project: providing services to taxonomists for standard genome sequencing and annotation.</title>
        <authorList>
            <consortium name="The Broad Institute Genomics Platform"/>
            <consortium name="The Broad Institute Genome Sequencing Center for Infectious Disease"/>
            <person name="Wu L."/>
            <person name="Ma J."/>
        </authorList>
    </citation>
    <scope>NUCLEOTIDE SEQUENCE [LARGE SCALE GENOMIC DNA]</scope>
    <source>
        <strain evidence="15">JCM 15089</strain>
    </source>
</reference>
<dbReference type="SUPFAM" id="SSF52540">
    <property type="entry name" value="P-loop containing nucleoside triphosphate hydrolases"/>
    <property type="match status" value="1"/>
</dbReference>
<name>A0ABP3P400_9PROT</name>
<keyword evidence="6 13" id="KW-0441">Lipid A biosynthesis</keyword>
<dbReference type="Proteomes" id="UP001499951">
    <property type="component" value="Unassembled WGS sequence"/>
</dbReference>
<sequence length="321" mass="34317">MRAPDFWHRDDFAARLATAVLAPLGTLYGATVRWKAAHAKPYRARVPVVCVGNISAGGTGKTPIAIAIADAIIVHGKNPFFLTRGYGGRLAGPVVVSKTHTAEDVGDEPLLLARKAPTVVARDRREGAILAIERGADVIVMDDGHQNFALHKDLSLVVVDGEHGFGNGHVLPAGPLREPALQGLARADAVIVTGDGNPALPAFDKPVLRAHVAPAATAEWKGMKVVAFAGIGRPEKLFRSLRELGVELVETVTFADHHPYTSRELSELKARAKDVRLVTTEKDYVRIAPADRDGIAFLPVTASIDPHDGLDRLLDSLNGPR</sequence>